<keyword evidence="2" id="KW-1185">Reference proteome</keyword>
<accession>A0A8H6VN56</accession>
<dbReference type="Proteomes" id="UP000660729">
    <property type="component" value="Unassembled WGS sequence"/>
</dbReference>
<name>A0A8H6VN56_9PEZI</name>
<dbReference type="EMBL" id="JABCIY010000004">
    <property type="protein sequence ID" value="KAF7197950.1"/>
    <property type="molecule type" value="Genomic_DNA"/>
</dbReference>
<dbReference type="OrthoDB" id="3634487at2759"/>
<protein>
    <submittedName>
        <fullName evidence="1">Uncharacterized protein</fullName>
    </submittedName>
</protein>
<dbReference type="Gene3D" id="3.40.50.300">
    <property type="entry name" value="P-loop containing nucleotide triphosphate hydrolases"/>
    <property type="match status" value="1"/>
</dbReference>
<sequence>MIPDEVLLRPGTSVIMNLRHPAHVVVAAYRGLRDLEHGADRLNVILITTLRWQREMYDWFVSKGIKPVLAESEDYMTSPDFVKKLCKEAGLDPDHAIFSWPKATEEELANMNPMYAKLLWSLLHSDGLNPSYAKKRLDFDVELAKWKEEFGEDIANFLREEVEASMPHYEYLRAKKLTM</sequence>
<comment type="caution">
    <text evidence="1">The sequence shown here is derived from an EMBL/GenBank/DDBJ whole genome shotgun (WGS) entry which is preliminary data.</text>
</comment>
<dbReference type="InterPro" id="IPR027417">
    <property type="entry name" value="P-loop_NTPase"/>
</dbReference>
<proteinExistence type="predicted"/>
<gene>
    <name evidence="1" type="ORF">HII31_00664</name>
</gene>
<reference evidence="1" key="1">
    <citation type="submission" date="2020-04" db="EMBL/GenBank/DDBJ databases">
        <title>Draft genome resource of the tomato pathogen Pseudocercospora fuligena.</title>
        <authorList>
            <person name="Zaccaron A."/>
        </authorList>
    </citation>
    <scope>NUCLEOTIDE SEQUENCE</scope>
    <source>
        <strain evidence="1">PF001</strain>
    </source>
</reference>
<evidence type="ECO:0000313" key="1">
    <source>
        <dbReference type="EMBL" id="KAF7197950.1"/>
    </source>
</evidence>
<organism evidence="1 2">
    <name type="scientific">Pseudocercospora fuligena</name>
    <dbReference type="NCBI Taxonomy" id="685502"/>
    <lineage>
        <taxon>Eukaryota</taxon>
        <taxon>Fungi</taxon>
        <taxon>Dikarya</taxon>
        <taxon>Ascomycota</taxon>
        <taxon>Pezizomycotina</taxon>
        <taxon>Dothideomycetes</taxon>
        <taxon>Dothideomycetidae</taxon>
        <taxon>Mycosphaerellales</taxon>
        <taxon>Mycosphaerellaceae</taxon>
        <taxon>Pseudocercospora</taxon>
    </lineage>
</organism>
<dbReference type="AlphaFoldDB" id="A0A8H6VN56"/>
<evidence type="ECO:0000313" key="2">
    <source>
        <dbReference type="Proteomes" id="UP000660729"/>
    </source>
</evidence>